<protein>
    <submittedName>
        <fullName evidence="1">Uncharacterized protein</fullName>
    </submittedName>
</protein>
<accession>A0AAE0IK04</accession>
<evidence type="ECO:0000313" key="1">
    <source>
        <dbReference type="EMBL" id="KAK3326542.1"/>
    </source>
</evidence>
<dbReference type="EMBL" id="JAUEDM010000002">
    <property type="protein sequence ID" value="KAK3326542.1"/>
    <property type="molecule type" value="Genomic_DNA"/>
</dbReference>
<dbReference type="AlphaFoldDB" id="A0AAE0IK04"/>
<comment type="caution">
    <text evidence="1">The sequence shown here is derived from an EMBL/GenBank/DDBJ whole genome shotgun (WGS) entry which is preliminary data.</text>
</comment>
<proteinExistence type="predicted"/>
<name>A0AAE0IK04_9PEZI</name>
<keyword evidence="2" id="KW-1185">Reference proteome</keyword>
<reference evidence="1" key="2">
    <citation type="submission" date="2023-06" db="EMBL/GenBank/DDBJ databases">
        <authorList>
            <consortium name="Lawrence Berkeley National Laboratory"/>
            <person name="Haridas S."/>
            <person name="Hensen N."/>
            <person name="Bonometti L."/>
            <person name="Westerberg I."/>
            <person name="Brannstrom I.O."/>
            <person name="Guillou S."/>
            <person name="Cros-Aarteil S."/>
            <person name="Calhoun S."/>
            <person name="Kuo A."/>
            <person name="Mondo S."/>
            <person name="Pangilinan J."/>
            <person name="Riley R."/>
            <person name="Labutti K."/>
            <person name="Andreopoulos B."/>
            <person name="Lipzen A."/>
            <person name="Chen C."/>
            <person name="Yanf M."/>
            <person name="Daum C."/>
            <person name="Ng V."/>
            <person name="Clum A."/>
            <person name="Steindorff A."/>
            <person name="Ohm R."/>
            <person name="Martin F."/>
            <person name="Silar P."/>
            <person name="Natvig D."/>
            <person name="Lalanne C."/>
            <person name="Gautier V."/>
            <person name="Ament-Velasquez S.L."/>
            <person name="Kruys A."/>
            <person name="Hutchinson M.I."/>
            <person name="Powell A.J."/>
            <person name="Barry K."/>
            <person name="Miller A.N."/>
            <person name="Grigoriev I.V."/>
            <person name="Debuchy R."/>
            <person name="Gladieux P."/>
            <person name="Thoren M.H."/>
            <person name="Johannesson H."/>
        </authorList>
    </citation>
    <scope>NUCLEOTIDE SEQUENCE</scope>
    <source>
        <strain evidence="1">CBS 118394</strain>
    </source>
</reference>
<gene>
    <name evidence="1" type="ORF">B0H66DRAFT_163627</name>
</gene>
<organism evidence="1 2">
    <name type="scientific">Apodospora peruviana</name>
    <dbReference type="NCBI Taxonomy" id="516989"/>
    <lineage>
        <taxon>Eukaryota</taxon>
        <taxon>Fungi</taxon>
        <taxon>Dikarya</taxon>
        <taxon>Ascomycota</taxon>
        <taxon>Pezizomycotina</taxon>
        <taxon>Sordariomycetes</taxon>
        <taxon>Sordariomycetidae</taxon>
        <taxon>Sordariales</taxon>
        <taxon>Lasiosphaeriaceae</taxon>
        <taxon>Apodospora</taxon>
    </lineage>
</organism>
<reference evidence="1" key="1">
    <citation type="journal article" date="2023" name="Mol. Phylogenet. Evol.">
        <title>Genome-scale phylogeny and comparative genomics of the fungal order Sordariales.</title>
        <authorList>
            <person name="Hensen N."/>
            <person name="Bonometti L."/>
            <person name="Westerberg I."/>
            <person name="Brannstrom I.O."/>
            <person name="Guillou S."/>
            <person name="Cros-Aarteil S."/>
            <person name="Calhoun S."/>
            <person name="Haridas S."/>
            <person name="Kuo A."/>
            <person name="Mondo S."/>
            <person name="Pangilinan J."/>
            <person name="Riley R."/>
            <person name="LaButti K."/>
            <person name="Andreopoulos B."/>
            <person name="Lipzen A."/>
            <person name="Chen C."/>
            <person name="Yan M."/>
            <person name="Daum C."/>
            <person name="Ng V."/>
            <person name="Clum A."/>
            <person name="Steindorff A."/>
            <person name="Ohm R.A."/>
            <person name="Martin F."/>
            <person name="Silar P."/>
            <person name="Natvig D.O."/>
            <person name="Lalanne C."/>
            <person name="Gautier V."/>
            <person name="Ament-Velasquez S.L."/>
            <person name="Kruys A."/>
            <person name="Hutchinson M.I."/>
            <person name="Powell A.J."/>
            <person name="Barry K."/>
            <person name="Miller A.N."/>
            <person name="Grigoriev I.V."/>
            <person name="Debuchy R."/>
            <person name="Gladieux P."/>
            <person name="Hiltunen Thoren M."/>
            <person name="Johannesson H."/>
        </authorList>
    </citation>
    <scope>NUCLEOTIDE SEQUENCE</scope>
    <source>
        <strain evidence="1">CBS 118394</strain>
    </source>
</reference>
<dbReference type="Proteomes" id="UP001283341">
    <property type="component" value="Unassembled WGS sequence"/>
</dbReference>
<evidence type="ECO:0000313" key="2">
    <source>
        <dbReference type="Proteomes" id="UP001283341"/>
    </source>
</evidence>
<sequence length="135" mass="16187">MPATAQPHVLDWTYRPGCTSIYQHPEHLARGALGDHWFYNAWSLLIMLSEIVDWRPIEDRDEVIADEAKPSWSWKPRPLRIGRENLVTEWEWKGAQAADVFRHGFGFMDYRIEYLEQMSHWEVRRFYDRLLELLA</sequence>